<dbReference type="EMBL" id="LK032448">
    <property type="protein sequence ID" value="CDY39468.1"/>
    <property type="molecule type" value="Genomic_DNA"/>
</dbReference>
<proteinExistence type="predicted"/>
<evidence type="ECO:0000313" key="2">
    <source>
        <dbReference type="EMBL" id="CDY39468.1"/>
    </source>
</evidence>
<dbReference type="Proteomes" id="UP000028999">
    <property type="component" value="Unassembled WGS sequence"/>
</dbReference>
<keyword evidence="3" id="KW-1185">Reference proteome</keyword>
<reference evidence="2 3" key="1">
    <citation type="journal article" date="2014" name="Science">
        <title>Plant genetics. Early allopolyploid evolution in the post-Neolithic Brassica napus oilseed genome.</title>
        <authorList>
            <person name="Chalhoub B."/>
            <person name="Denoeud F."/>
            <person name="Liu S."/>
            <person name="Parkin I.A."/>
            <person name="Tang H."/>
            <person name="Wang X."/>
            <person name="Chiquet J."/>
            <person name="Belcram H."/>
            <person name="Tong C."/>
            <person name="Samans B."/>
            <person name="Correa M."/>
            <person name="Da Silva C."/>
            <person name="Just J."/>
            <person name="Falentin C."/>
            <person name="Koh C.S."/>
            <person name="Le Clainche I."/>
            <person name="Bernard M."/>
            <person name="Bento P."/>
            <person name="Noel B."/>
            <person name="Labadie K."/>
            <person name="Alberti A."/>
            <person name="Charles M."/>
            <person name="Arnaud D."/>
            <person name="Guo H."/>
            <person name="Daviaud C."/>
            <person name="Alamery S."/>
            <person name="Jabbari K."/>
            <person name="Zhao M."/>
            <person name="Edger P.P."/>
            <person name="Chelaifa H."/>
            <person name="Tack D."/>
            <person name="Lassalle G."/>
            <person name="Mestiri I."/>
            <person name="Schnel N."/>
            <person name="Le Paslier M.C."/>
            <person name="Fan G."/>
            <person name="Renault V."/>
            <person name="Bayer P.E."/>
            <person name="Golicz A.A."/>
            <person name="Manoli S."/>
            <person name="Lee T.H."/>
            <person name="Thi V.H."/>
            <person name="Chalabi S."/>
            <person name="Hu Q."/>
            <person name="Fan C."/>
            <person name="Tollenaere R."/>
            <person name="Lu Y."/>
            <person name="Battail C."/>
            <person name="Shen J."/>
            <person name="Sidebottom C.H."/>
            <person name="Wang X."/>
            <person name="Canaguier A."/>
            <person name="Chauveau A."/>
            <person name="Berard A."/>
            <person name="Deniot G."/>
            <person name="Guan M."/>
            <person name="Liu Z."/>
            <person name="Sun F."/>
            <person name="Lim Y.P."/>
            <person name="Lyons E."/>
            <person name="Town C.D."/>
            <person name="Bancroft I."/>
            <person name="Wang X."/>
            <person name="Meng J."/>
            <person name="Ma J."/>
            <person name="Pires J.C."/>
            <person name="King G.J."/>
            <person name="Brunel D."/>
            <person name="Delourme R."/>
            <person name="Renard M."/>
            <person name="Aury J.M."/>
            <person name="Adams K.L."/>
            <person name="Batley J."/>
            <person name="Snowdon R.J."/>
            <person name="Tost J."/>
            <person name="Edwards D."/>
            <person name="Zhou Y."/>
            <person name="Hua W."/>
            <person name="Sharpe A.G."/>
            <person name="Paterson A.H."/>
            <person name="Guan C."/>
            <person name="Wincker P."/>
        </authorList>
    </citation>
    <scope>NUCLEOTIDE SEQUENCE [LARGE SCALE GENOMIC DNA]</scope>
    <source>
        <strain evidence="3">cv. Darmor-bzh</strain>
    </source>
</reference>
<feature type="signal peptide" evidence="1">
    <location>
        <begin position="1"/>
        <end position="27"/>
    </location>
</feature>
<dbReference type="OMA" id="HCEQTCK"/>
<accession>A0A078HRT2</accession>
<dbReference type="Gramene" id="CDY39468">
    <property type="protein sequence ID" value="CDY39468"/>
    <property type="gene ID" value="GSBRNA2T00067962001"/>
</dbReference>
<evidence type="ECO:0000313" key="3">
    <source>
        <dbReference type="Proteomes" id="UP000028999"/>
    </source>
</evidence>
<dbReference type="PaxDb" id="3708-A0A078HRT2"/>
<dbReference type="OrthoDB" id="1045811at2759"/>
<organism evidence="2 3">
    <name type="scientific">Brassica napus</name>
    <name type="common">Rape</name>
    <dbReference type="NCBI Taxonomy" id="3708"/>
    <lineage>
        <taxon>Eukaryota</taxon>
        <taxon>Viridiplantae</taxon>
        <taxon>Streptophyta</taxon>
        <taxon>Embryophyta</taxon>
        <taxon>Tracheophyta</taxon>
        <taxon>Spermatophyta</taxon>
        <taxon>Magnoliopsida</taxon>
        <taxon>eudicotyledons</taxon>
        <taxon>Gunneridae</taxon>
        <taxon>Pentapetalae</taxon>
        <taxon>rosids</taxon>
        <taxon>malvids</taxon>
        <taxon>Brassicales</taxon>
        <taxon>Brassicaceae</taxon>
        <taxon>Brassiceae</taxon>
        <taxon>Brassica</taxon>
    </lineage>
</organism>
<sequence>MDQIRFKDVVATIVIMFLLVIAEQANAASVDADCYGPCNNHCEQTCKNKGYTGWFCSTFRVKSGCCCTPRKKIFGQSVQLNN</sequence>
<dbReference type="AlphaFoldDB" id="A0A078HRT2"/>
<protein>
    <submittedName>
        <fullName evidence="2">BnaC03g60780D protein</fullName>
    </submittedName>
</protein>
<evidence type="ECO:0000256" key="1">
    <source>
        <dbReference type="SAM" id="SignalP"/>
    </source>
</evidence>
<keyword evidence="1" id="KW-0732">Signal</keyword>
<gene>
    <name evidence="2" type="primary">BnaC03g60780D</name>
    <name evidence="2" type="ORF">GSBRNA2T00067962001</name>
</gene>
<name>A0A078HRT2_BRANA</name>
<feature type="chain" id="PRO_5044539655" evidence="1">
    <location>
        <begin position="28"/>
        <end position="82"/>
    </location>
</feature>